<keyword evidence="5" id="KW-0456">Lyase</keyword>
<dbReference type="SUPFAM" id="SSF51569">
    <property type="entry name" value="Aldolase"/>
    <property type="match status" value="1"/>
</dbReference>
<comment type="pathway">
    <text evidence="1">Carbohydrate degradation; glycolysis; D-glyceraldehyde 3-phosphate and glycerone phosphate from D-glucose: step 4/4.</text>
</comment>
<gene>
    <name evidence="7" type="ORF">D5366_09650</name>
</gene>
<accession>A0A4Y6VAL2</accession>
<organism evidence="7 8">
    <name type="scientific">Neokomagataea tanensis</name>
    <dbReference type="NCBI Taxonomy" id="661191"/>
    <lineage>
        <taxon>Bacteria</taxon>
        <taxon>Pseudomonadati</taxon>
        <taxon>Pseudomonadota</taxon>
        <taxon>Alphaproteobacteria</taxon>
        <taxon>Acetobacterales</taxon>
        <taxon>Acetobacteraceae</taxon>
        <taxon>Neokomagataea</taxon>
    </lineage>
</organism>
<comment type="similarity">
    <text evidence="2">Belongs to the class I fructose-bisphosphate aldolase family.</text>
</comment>
<dbReference type="NCBIfam" id="NF003784">
    <property type="entry name" value="PRK05377.1"/>
    <property type="match status" value="1"/>
</dbReference>
<protein>
    <recommendedName>
        <fullName evidence="3">fructose-bisphosphate aldolase</fullName>
        <ecNumber evidence="3">4.1.2.13</ecNumber>
    </recommendedName>
    <alternativeName>
        <fullName evidence="6">Fructose-bisphosphate aldolase class I</fullName>
    </alternativeName>
</protein>
<dbReference type="Proteomes" id="UP000317214">
    <property type="component" value="Chromosome"/>
</dbReference>
<dbReference type="KEGG" id="ntn:D5366_09650"/>
<dbReference type="Gene3D" id="3.20.20.70">
    <property type="entry name" value="Aldolase class I"/>
    <property type="match status" value="1"/>
</dbReference>
<evidence type="ECO:0000313" key="8">
    <source>
        <dbReference type="Proteomes" id="UP000317214"/>
    </source>
</evidence>
<keyword evidence="8" id="KW-1185">Reference proteome</keyword>
<dbReference type="UniPathway" id="UPA00109">
    <property type="reaction ID" value="UER00183"/>
</dbReference>
<name>A0A4Y6VAL2_9PROT</name>
<evidence type="ECO:0000256" key="4">
    <source>
        <dbReference type="ARBA" id="ARBA00023152"/>
    </source>
</evidence>
<evidence type="ECO:0000256" key="5">
    <source>
        <dbReference type="ARBA" id="ARBA00023239"/>
    </source>
</evidence>
<keyword evidence="4" id="KW-0324">Glycolysis</keyword>
<evidence type="ECO:0000256" key="2">
    <source>
        <dbReference type="ARBA" id="ARBA00010387"/>
    </source>
</evidence>
<dbReference type="Pfam" id="PF00274">
    <property type="entry name" value="Glycolytic"/>
    <property type="match status" value="1"/>
</dbReference>
<sequence>MNKQDMALRIRDGAGYIAALDQSGGSTPTALATYGISPTAYSSDSEMFALMHAMRSRIMTSPAFSSNQVLGAILFDRTMDAEIAGVSVPTYLWQERGIVPFVKIDEGLSPLVDGVQLMRPMPKLPALLARAVERGVYGTKARSVIHSANAIGISSIVDQQISVAEKVLKSGLVPILEPEVSVSSDDKSEAEIILRDKLLESLTRYFGSENIILKLTLPDTVNFYKDLSSIACVDRVVALSGGYSLKEACQKLALNDTMIASFSRALLDRLRVDQSDEEFDAALQDVSDQIYAASVKKIYA</sequence>
<dbReference type="InterPro" id="IPR000741">
    <property type="entry name" value="FBA_I"/>
</dbReference>
<evidence type="ECO:0000256" key="1">
    <source>
        <dbReference type="ARBA" id="ARBA00004714"/>
    </source>
</evidence>
<dbReference type="OrthoDB" id="9813469at2"/>
<dbReference type="EMBL" id="CP032485">
    <property type="protein sequence ID" value="QDH25978.1"/>
    <property type="molecule type" value="Genomic_DNA"/>
</dbReference>
<evidence type="ECO:0000256" key="6">
    <source>
        <dbReference type="ARBA" id="ARBA00029799"/>
    </source>
</evidence>
<dbReference type="EC" id="4.1.2.13" evidence="3"/>
<dbReference type="GO" id="GO:0004332">
    <property type="term" value="F:fructose-bisphosphate aldolase activity"/>
    <property type="evidence" value="ECO:0007669"/>
    <property type="project" value="UniProtKB-EC"/>
</dbReference>
<dbReference type="AlphaFoldDB" id="A0A4Y6VAL2"/>
<evidence type="ECO:0000313" key="7">
    <source>
        <dbReference type="EMBL" id="QDH25978.1"/>
    </source>
</evidence>
<evidence type="ECO:0000256" key="3">
    <source>
        <dbReference type="ARBA" id="ARBA00013068"/>
    </source>
</evidence>
<dbReference type="PANTHER" id="PTHR11627">
    <property type="entry name" value="FRUCTOSE-BISPHOSPHATE ALDOLASE"/>
    <property type="match status" value="1"/>
</dbReference>
<dbReference type="GO" id="GO:0006096">
    <property type="term" value="P:glycolytic process"/>
    <property type="evidence" value="ECO:0007669"/>
    <property type="project" value="UniProtKB-UniPathway"/>
</dbReference>
<dbReference type="InterPro" id="IPR013785">
    <property type="entry name" value="Aldolase_TIM"/>
</dbReference>
<proteinExistence type="inferred from homology"/>
<reference evidence="7 8" key="1">
    <citation type="submission" date="2018-09" db="EMBL/GenBank/DDBJ databases">
        <title>The complete genome sequence of Neokomagataea tanensis NBRC 106556(T).</title>
        <authorList>
            <person name="Chua K.-O."/>
            <person name="See-Too W.-S."/>
            <person name="Hong K.-W."/>
            <person name="Yin W.-F."/>
            <person name="Chan K.-G."/>
        </authorList>
    </citation>
    <scope>NUCLEOTIDE SEQUENCE [LARGE SCALE GENOMIC DNA]</scope>
    <source>
        <strain evidence="8">AH13 \ NBRC 106556</strain>
    </source>
</reference>